<keyword evidence="1" id="KW-1133">Transmembrane helix</keyword>
<evidence type="ECO:0008006" key="4">
    <source>
        <dbReference type="Google" id="ProtNLM"/>
    </source>
</evidence>
<dbReference type="EMBL" id="CP155571">
    <property type="protein sequence ID" value="XFO72673.1"/>
    <property type="molecule type" value="Genomic_DNA"/>
</dbReference>
<feature type="transmembrane region" description="Helical" evidence="1">
    <location>
        <begin position="34"/>
        <end position="53"/>
    </location>
</feature>
<dbReference type="InterPro" id="IPR011990">
    <property type="entry name" value="TPR-like_helical_dom_sf"/>
</dbReference>
<gene>
    <name evidence="2" type="ORF">SPACI_027260</name>
</gene>
<feature type="transmembrane region" description="Helical" evidence="1">
    <location>
        <begin position="59"/>
        <end position="78"/>
    </location>
</feature>
<evidence type="ECO:0000256" key="1">
    <source>
        <dbReference type="SAM" id="Phobius"/>
    </source>
</evidence>
<dbReference type="SUPFAM" id="SSF48452">
    <property type="entry name" value="TPR-like"/>
    <property type="match status" value="1"/>
</dbReference>
<evidence type="ECO:0000313" key="3">
    <source>
        <dbReference type="Proteomes" id="UP000216052"/>
    </source>
</evidence>
<name>A0ABZ3J3L9_SPOA4</name>
<proteinExistence type="predicted"/>
<feature type="transmembrane region" description="Helical" evidence="1">
    <location>
        <begin position="6"/>
        <end position="22"/>
    </location>
</feature>
<keyword evidence="1" id="KW-0472">Membrane</keyword>
<keyword evidence="1" id="KW-0812">Transmembrane</keyword>
<sequence>MEYIIASLIAIFVATFIVYKVANNILGLNLHIKPLLLCAVCAMFISLVLPKIIVGFAGLPGTLAALAIVAVTFAYFVARYENKTLLRQETREINAETLPSVAMEEGKSVDSVAASDQVVETEEDKLKDTLSMANIESELAEAEISVSISVNETIEDENQFAGQQYSNGQVDSDEQINKEIIKEEIAASEVIASFKTDAGDSDREEAIQLLKTTTEDKLELFSHETDEKVEIQEQAASEPLLWQEDRRSNMNDSESTESVQFQSEQLDDLIEFAFSSKENQDYRTAFNAFSRALTLYPNSQAAPFLVVEIGNILKNKGDYDEAIKVFSNGRNFLQTKQDVMIEQEFISTIAYLRIIKNILLQNNLGDVPFSKIPPEIIKLIDEEFREWRNVSNF</sequence>
<evidence type="ECO:0000313" key="2">
    <source>
        <dbReference type="EMBL" id="XFO72673.1"/>
    </source>
</evidence>
<accession>A0ABZ3J3L9</accession>
<reference evidence="2" key="1">
    <citation type="submission" date="2024-05" db="EMBL/GenBank/DDBJ databases">
        <title>Isolation and characterization of Sporomusa carbonis sp. nov., a carboxydotrophic hydrogenogen in the genus of Sporomusa isolated from a charcoal burning pile.</title>
        <authorList>
            <person name="Boeer T."/>
            <person name="Rosenbaum F."/>
            <person name="Eysell L."/>
            <person name="Mueller V."/>
            <person name="Daniel R."/>
            <person name="Poehlein A."/>
        </authorList>
    </citation>
    <scope>NUCLEOTIDE SEQUENCE [LARGE SCALE GENOMIC DNA]</scope>
    <source>
        <strain evidence="2">DSM 3132</strain>
    </source>
</reference>
<keyword evidence="3" id="KW-1185">Reference proteome</keyword>
<dbReference type="Proteomes" id="UP000216052">
    <property type="component" value="Chromosome"/>
</dbReference>
<dbReference type="Gene3D" id="1.25.40.10">
    <property type="entry name" value="Tetratricopeptide repeat domain"/>
    <property type="match status" value="1"/>
</dbReference>
<dbReference type="RefSeq" id="WP_093791570.1">
    <property type="nucleotide sequence ID" value="NZ_CP155571.1"/>
</dbReference>
<protein>
    <recommendedName>
        <fullName evidence="4">Tetratricopeptide repeat protein</fullName>
    </recommendedName>
</protein>
<organism evidence="2 3">
    <name type="scientific">Sporomusa acidovorans (strain ATCC 49682 / DSM 3132 / Mol)</name>
    <dbReference type="NCBI Taxonomy" id="1123286"/>
    <lineage>
        <taxon>Bacteria</taxon>
        <taxon>Bacillati</taxon>
        <taxon>Bacillota</taxon>
        <taxon>Negativicutes</taxon>
        <taxon>Selenomonadales</taxon>
        <taxon>Sporomusaceae</taxon>
        <taxon>Sporomusa</taxon>
    </lineage>
</organism>